<dbReference type="Proteomes" id="UP000193498">
    <property type="component" value="Unassembled WGS sequence"/>
</dbReference>
<dbReference type="InterPro" id="IPR005089">
    <property type="entry name" value="CBM19"/>
</dbReference>
<organism evidence="2 3">
    <name type="scientific">Basidiobolus meristosporus CBS 931.73</name>
    <dbReference type="NCBI Taxonomy" id="1314790"/>
    <lineage>
        <taxon>Eukaryota</taxon>
        <taxon>Fungi</taxon>
        <taxon>Fungi incertae sedis</taxon>
        <taxon>Zoopagomycota</taxon>
        <taxon>Entomophthoromycotina</taxon>
        <taxon>Basidiobolomycetes</taxon>
        <taxon>Basidiobolales</taxon>
        <taxon>Basidiobolaceae</taxon>
        <taxon>Basidiobolus</taxon>
    </lineage>
</organism>
<dbReference type="InParanoid" id="A0A1Y1Z2R4"/>
<protein>
    <recommendedName>
        <fullName evidence="1">Carbohydrate-binding module family 19 domain-containing protein</fullName>
    </recommendedName>
</protein>
<comment type="caution">
    <text evidence="2">The sequence shown here is derived from an EMBL/GenBank/DDBJ whole genome shotgun (WGS) entry which is preliminary data.</text>
</comment>
<sequence length="195" mass="21648">MQYCPSFGEPTIETCSGNQICKENLGCILPGSEGNYKPLSGPCPKEFEFSCSGRDALALCINGQWQTTMCPTGTICKEKQGCVEMKVENPIVNSPSVEPASSTLDIVESVVLQTKVVTHMVAETTAVVTVSKKNNCPAEYQCVDPGQSRQFKKCINGEMVQFNCQGTAICIDWYNKYTFFYLDGKRRSTWHIYFT</sequence>
<feature type="domain" description="Carbohydrate-binding module family 19" evidence="1">
    <location>
        <begin position="43"/>
        <end position="76"/>
    </location>
</feature>
<name>A0A1Y1Z2R4_9FUNG</name>
<keyword evidence="3" id="KW-1185">Reference proteome</keyword>
<accession>A0A1Y1Z2R4</accession>
<proteinExistence type="predicted"/>
<dbReference type="GO" id="GO:0008061">
    <property type="term" value="F:chitin binding"/>
    <property type="evidence" value="ECO:0007669"/>
    <property type="project" value="InterPro"/>
</dbReference>
<dbReference type="AlphaFoldDB" id="A0A1Y1Z2R4"/>
<dbReference type="Pfam" id="PF03427">
    <property type="entry name" value="CBM_19"/>
    <property type="match status" value="1"/>
</dbReference>
<evidence type="ECO:0000313" key="2">
    <source>
        <dbReference type="EMBL" id="ORY04489.1"/>
    </source>
</evidence>
<dbReference type="EMBL" id="MCFE01000034">
    <property type="protein sequence ID" value="ORY04489.1"/>
    <property type="molecule type" value="Genomic_DNA"/>
</dbReference>
<evidence type="ECO:0000313" key="3">
    <source>
        <dbReference type="Proteomes" id="UP000193498"/>
    </source>
</evidence>
<evidence type="ECO:0000259" key="1">
    <source>
        <dbReference type="Pfam" id="PF03427"/>
    </source>
</evidence>
<dbReference type="GO" id="GO:0006032">
    <property type="term" value="P:chitin catabolic process"/>
    <property type="evidence" value="ECO:0007669"/>
    <property type="project" value="InterPro"/>
</dbReference>
<gene>
    <name evidence="2" type="ORF">K493DRAFT_404652</name>
</gene>
<reference evidence="2 3" key="1">
    <citation type="submission" date="2016-07" db="EMBL/GenBank/DDBJ databases">
        <title>Pervasive Adenine N6-methylation of Active Genes in Fungi.</title>
        <authorList>
            <consortium name="DOE Joint Genome Institute"/>
            <person name="Mondo S.J."/>
            <person name="Dannebaum R.O."/>
            <person name="Kuo R.C."/>
            <person name="Labutti K."/>
            <person name="Haridas S."/>
            <person name="Kuo A."/>
            <person name="Salamov A."/>
            <person name="Ahrendt S.R."/>
            <person name="Lipzen A."/>
            <person name="Sullivan W."/>
            <person name="Andreopoulos W.B."/>
            <person name="Clum A."/>
            <person name="Lindquist E."/>
            <person name="Daum C."/>
            <person name="Ramamoorthy G.K."/>
            <person name="Gryganskyi A."/>
            <person name="Culley D."/>
            <person name="Magnuson J.K."/>
            <person name="James T.Y."/>
            <person name="O'Malley M.A."/>
            <person name="Stajich J.E."/>
            <person name="Spatafora J.W."/>
            <person name="Visel A."/>
            <person name="Grigoriev I.V."/>
        </authorList>
    </citation>
    <scope>NUCLEOTIDE SEQUENCE [LARGE SCALE GENOMIC DNA]</scope>
    <source>
        <strain evidence="2 3">CBS 931.73</strain>
    </source>
</reference>